<dbReference type="Gene3D" id="3.40.50.12580">
    <property type="match status" value="1"/>
</dbReference>
<gene>
    <name evidence="1" type="ORF">A8708_33995</name>
</gene>
<organism evidence="1 2">
    <name type="scientific">Paenibacillus oryzisoli</name>
    <dbReference type="NCBI Taxonomy" id="1850517"/>
    <lineage>
        <taxon>Bacteria</taxon>
        <taxon>Bacillati</taxon>
        <taxon>Bacillota</taxon>
        <taxon>Bacilli</taxon>
        <taxon>Bacillales</taxon>
        <taxon>Paenibacillaceae</taxon>
        <taxon>Paenibacillus</taxon>
    </lineage>
</organism>
<dbReference type="OrthoDB" id="9802987at2"/>
<name>A0A198A082_9BACL</name>
<accession>A0A198A082</accession>
<sequence length="492" mass="56797">MLFNQQALLFKGFLNKSSFSNDISQKLKYKVGFVVTPWVFTAVPWYSVVLAVMSKRRGAEPVIIFDNLGFEKNDDEQIPIIEEILDEVSHYIKVIKLNECTTSNILLEKNELEEINRLSHLNTVWKLRTDDYGNEGKELEEYCRGKLIKNAIYIKSFFKNSLLDRIVVPGGIYSMSGLYRFYGKKCGIRVTTFDSGPNTVISGFEDVAAYQMDTKEVVNNIEFLFSDEEILEIKECAKKELKLRQAGKGLVNYQSIDFDLAQMNVKFDVLFPLNIVWDAAALGKHRFFKDSHSWIEETLEFILKQTNATVAVRQHPAESMFKEKYNVIESLSSKYCENNRVVIYSYDKCINTYELLGSTKIVLPHTSTVGIEASILLKKVIIESDCYYSEANFVEKANTKDEYFNLIMQALQKDADNKEESEALLYYYFSQVCGFLRTNFTPQPDDFLVWVKKDFDELLFNEEISILIESFLGEKSLTLLNALKKIRKESQN</sequence>
<evidence type="ECO:0000313" key="1">
    <source>
        <dbReference type="EMBL" id="OAS14512.1"/>
    </source>
</evidence>
<evidence type="ECO:0000313" key="2">
    <source>
        <dbReference type="Proteomes" id="UP000078454"/>
    </source>
</evidence>
<dbReference type="Proteomes" id="UP000078454">
    <property type="component" value="Unassembled WGS sequence"/>
</dbReference>
<proteinExistence type="predicted"/>
<protein>
    <recommendedName>
        <fullName evidence="3">Capsule polysaccharide biosynthesis protein</fullName>
    </recommendedName>
</protein>
<dbReference type="STRING" id="1850517.A8708_33995"/>
<dbReference type="GO" id="GO:0015774">
    <property type="term" value="P:polysaccharide transport"/>
    <property type="evidence" value="ECO:0007669"/>
    <property type="project" value="InterPro"/>
</dbReference>
<comment type="caution">
    <text evidence="1">The sequence shown here is derived from an EMBL/GenBank/DDBJ whole genome shotgun (WGS) entry which is preliminary data.</text>
</comment>
<evidence type="ECO:0008006" key="3">
    <source>
        <dbReference type="Google" id="ProtNLM"/>
    </source>
</evidence>
<dbReference type="InterPro" id="IPR043148">
    <property type="entry name" value="TagF_C"/>
</dbReference>
<keyword evidence="2" id="KW-1185">Reference proteome</keyword>
<dbReference type="Pfam" id="PF05159">
    <property type="entry name" value="Capsule_synth"/>
    <property type="match status" value="1"/>
</dbReference>
<dbReference type="EMBL" id="LYPB01000089">
    <property type="protein sequence ID" value="OAS14512.1"/>
    <property type="molecule type" value="Genomic_DNA"/>
</dbReference>
<dbReference type="GO" id="GO:0000271">
    <property type="term" value="P:polysaccharide biosynthetic process"/>
    <property type="evidence" value="ECO:0007669"/>
    <property type="project" value="InterPro"/>
</dbReference>
<reference evidence="1 2" key="1">
    <citation type="submission" date="2016-05" db="EMBL/GenBank/DDBJ databases">
        <title>Paenibacillus sp. 1ZS3-15 nov., isolated from the rhizosphere soil.</title>
        <authorList>
            <person name="Zhang X.X."/>
            <person name="Zhang J."/>
        </authorList>
    </citation>
    <scope>NUCLEOTIDE SEQUENCE [LARGE SCALE GENOMIC DNA]</scope>
    <source>
        <strain evidence="1 2">1ZS3-15</strain>
    </source>
</reference>
<dbReference type="InterPro" id="IPR007833">
    <property type="entry name" value="Capsule_polysaccharide_synth"/>
</dbReference>
<dbReference type="AlphaFoldDB" id="A0A198A082"/>
<dbReference type="RefSeq" id="WP_068669491.1">
    <property type="nucleotide sequence ID" value="NZ_LYPB01000089.1"/>
</dbReference>